<dbReference type="PANTHER" id="PTHR43156">
    <property type="entry name" value="STAGE II SPORULATION PROTEIN E-RELATED"/>
    <property type="match status" value="1"/>
</dbReference>
<accession>A0ABV1W805</accession>
<dbReference type="SMART" id="SM00331">
    <property type="entry name" value="PP2C_SIG"/>
    <property type="match status" value="1"/>
</dbReference>
<organism evidence="3 4">
    <name type="scientific">Streptomyces carpinensis</name>
    <dbReference type="NCBI Taxonomy" id="66369"/>
    <lineage>
        <taxon>Bacteria</taxon>
        <taxon>Bacillati</taxon>
        <taxon>Actinomycetota</taxon>
        <taxon>Actinomycetes</taxon>
        <taxon>Kitasatosporales</taxon>
        <taxon>Streptomycetaceae</taxon>
        <taxon>Streptomyces</taxon>
    </lineage>
</organism>
<reference evidence="3 4" key="1">
    <citation type="submission" date="2024-06" db="EMBL/GenBank/DDBJ databases">
        <title>The Natural Products Discovery Center: Release of the First 8490 Sequenced Strains for Exploring Actinobacteria Biosynthetic Diversity.</title>
        <authorList>
            <person name="Kalkreuter E."/>
            <person name="Kautsar S.A."/>
            <person name="Yang D."/>
            <person name="Bader C.D."/>
            <person name="Teijaro C.N."/>
            <person name="Fluegel L."/>
            <person name="Davis C.M."/>
            <person name="Simpson J.R."/>
            <person name="Lauterbach L."/>
            <person name="Steele A.D."/>
            <person name="Gui C."/>
            <person name="Meng S."/>
            <person name="Li G."/>
            <person name="Viehrig K."/>
            <person name="Ye F."/>
            <person name="Su P."/>
            <person name="Kiefer A.F."/>
            <person name="Nichols A."/>
            <person name="Cepeda A.J."/>
            <person name="Yan W."/>
            <person name="Fan B."/>
            <person name="Jiang Y."/>
            <person name="Adhikari A."/>
            <person name="Zheng C.-J."/>
            <person name="Schuster L."/>
            <person name="Cowan T.M."/>
            <person name="Smanski M.J."/>
            <person name="Chevrette M.G."/>
            <person name="De Carvalho L.P.S."/>
            <person name="Shen B."/>
        </authorList>
    </citation>
    <scope>NUCLEOTIDE SEQUENCE [LARGE SCALE GENOMIC DNA]</scope>
    <source>
        <strain evidence="3 4">NPDC000634</strain>
    </source>
</reference>
<keyword evidence="4" id="KW-1185">Reference proteome</keyword>
<proteinExistence type="predicted"/>
<dbReference type="SUPFAM" id="SSF55874">
    <property type="entry name" value="ATPase domain of HSP90 chaperone/DNA topoisomerase II/histidine kinase"/>
    <property type="match status" value="1"/>
</dbReference>
<comment type="caution">
    <text evidence="3">The sequence shown here is derived from an EMBL/GenBank/DDBJ whole genome shotgun (WGS) entry which is preliminary data.</text>
</comment>
<feature type="domain" description="PPM-type phosphatase" evidence="2">
    <location>
        <begin position="33"/>
        <end position="256"/>
    </location>
</feature>
<dbReference type="GO" id="GO:0005524">
    <property type="term" value="F:ATP binding"/>
    <property type="evidence" value="ECO:0007669"/>
    <property type="project" value="UniProtKB-KW"/>
</dbReference>
<dbReference type="Gene3D" id="3.60.40.10">
    <property type="entry name" value="PPM-type phosphatase domain"/>
    <property type="match status" value="1"/>
</dbReference>
<dbReference type="InterPro" id="IPR036457">
    <property type="entry name" value="PPM-type-like_dom_sf"/>
</dbReference>
<dbReference type="CDD" id="cd16936">
    <property type="entry name" value="HATPase_RsbW-like"/>
    <property type="match status" value="1"/>
</dbReference>
<gene>
    <name evidence="3" type="ORF">ABT317_25910</name>
</gene>
<keyword evidence="1" id="KW-0378">Hydrolase</keyword>
<protein>
    <submittedName>
        <fullName evidence="3">ATP-binding SpoIIE family protein phosphatase</fullName>
    </submittedName>
</protein>
<dbReference type="EMBL" id="JBEPCU010000526">
    <property type="protein sequence ID" value="MER6980312.1"/>
    <property type="molecule type" value="Genomic_DNA"/>
</dbReference>
<evidence type="ECO:0000313" key="4">
    <source>
        <dbReference type="Proteomes" id="UP001458415"/>
    </source>
</evidence>
<dbReference type="Gene3D" id="3.30.565.10">
    <property type="entry name" value="Histidine kinase-like ATPase, C-terminal domain"/>
    <property type="match status" value="1"/>
</dbReference>
<dbReference type="InterPro" id="IPR001932">
    <property type="entry name" value="PPM-type_phosphatase-like_dom"/>
</dbReference>
<evidence type="ECO:0000313" key="3">
    <source>
        <dbReference type="EMBL" id="MER6980312.1"/>
    </source>
</evidence>
<sequence>AVDNARRYTRERTTAVALQRSLLPQQLADQQAVQVASRYLPARSRAGVGGDWFDVIPLSGARVALVVGDVVGHGLRASATMGRLRTAVRTLADVDLPPDELLVHLDDLVIHLAAEEDTAVDADLEIVTDLIATCVYTVYDPISRRCTVASAGHPPPAVVTPDGTVDFIDVPPGPPLGVGGLPFEAAERELAEGSLLALYTDGLAEACGRDIDAGLEQLRQALARPADSLDEVCAAVLDSLLSGQPADDVALLIARTRALDTSQVATWDLDRDPAAVAGARAEATRQLGAWGLQEIAFTVELVVSELVTNAMRYGGPPIQLRLIQDTAVICEVSDGSSAAPHMRRARTFDEGGRGLMLVAQLARRWGTRHKGAGKIIWAELTVPGAWA</sequence>
<dbReference type="Pfam" id="PF13581">
    <property type="entry name" value="HATPase_c_2"/>
    <property type="match status" value="1"/>
</dbReference>
<dbReference type="InterPro" id="IPR052016">
    <property type="entry name" value="Bact_Sigma-Reg"/>
</dbReference>
<dbReference type="Proteomes" id="UP001458415">
    <property type="component" value="Unassembled WGS sequence"/>
</dbReference>
<name>A0ABV1W805_9ACTN</name>
<keyword evidence="3" id="KW-0067">ATP-binding</keyword>
<evidence type="ECO:0000259" key="2">
    <source>
        <dbReference type="SMART" id="SM00331"/>
    </source>
</evidence>
<feature type="non-terminal residue" evidence="3">
    <location>
        <position position="1"/>
    </location>
</feature>
<dbReference type="InterPro" id="IPR003594">
    <property type="entry name" value="HATPase_dom"/>
</dbReference>
<dbReference type="SUPFAM" id="SSF81606">
    <property type="entry name" value="PP2C-like"/>
    <property type="match status" value="1"/>
</dbReference>
<keyword evidence="3" id="KW-0547">Nucleotide-binding</keyword>
<dbReference type="PANTHER" id="PTHR43156:SF2">
    <property type="entry name" value="STAGE II SPORULATION PROTEIN E"/>
    <property type="match status" value="1"/>
</dbReference>
<dbReference type="InterPro" id="IPR036890">
    <property type="entry name" value="HATPase_C_sf"/>
</dbReference>
<evidence type="ECO:0000256" key="1">
    <source>
        <dbReference type="ARBA" id="ARBA00022801"/>
    </source>
</evidence>
<dbReference type="Pfam" id="PF07228">
    <property type="entry name" value="SpoIIE"/>
    <property type="match status" value="1"/>
</dbReference>